<sequence>MSRDGSTALTYPEQVAYDALSGDLLQERPVAKRNIGISDLSEDGTYGLQVSSPEDSKGFIYQIVDVASGEVKATLPGLFMPNDPHQNAPTFLSHDPKSHRLAVGYWNNTVRVLNTMTWETQQTLDLYGRAEGYVGLHLSGRVLHYVTPSQVGTYTLSDGRHQQTECLTHGFEQALFHDGLWILGTHGMTTVLQGNDILWQSEGHDDGPDESCSVHLWTSDAQTFTGQLVWRGETFQLSGQLQALRFPLRMDLKSEIRWESTLLDPQGQVAGRLSAHTHHGKQSRLGKVLHCAIWRGELHTSGYLLPDLAP</sequence>
<dbReference type="SUPFAM" id="SSF50998">
    <property type="entry name" value="Quinoprotein alcohol dehydrogenase-like"/>
    <property type="match status" value="1"/>
</dbReference>
<keyword evidence="2" id="KW-1185">Reference proteome</keyword>
<dbReference type="EMBL" id="BJXB01000004">
    <property type="protein sequence ID" value="GEM45633.1"/>
    <property type="molecule type" value="Genomic_DNA"/>
</dbReference>
<gene>
    <name evidence="1" type="ORF">DC3_12680</name>
</gene>
<dbReference type="Gene3D" id="2.130.10.10">
    <property type="entry name" value="YVTN repeat-like/Quinoprotein amine dehydrogenase"/>
    <property type="match status" value="1"/>
</dbReference>
<dbReference type="InterPro" id="IPR015943">
    <property type="entry name" value="WD40/YVTN_repeat-like_dom_sf"/>
</dbReference>
<dbReference type="AlphaFoldDB" id="A0A511MYI5"/>
<dbReference type="InterPro" id="IPR011047">
    <property type="entry name" value="Quinoprotein_ADH-like_sf"/>
</dbReference>
<evidence type="ECO:0000313" key="1">
    <source>
        <dbReference type="EMBL" id="GEM45633.1"/>
    </source>
</evidence>
<proteinExistence type="predicted"/>
<name>A0A511MYI5_DEIC1</name>
<dbReference type="Proteomes" id="UP000321306">
    <property type="component" value="Unassembled WGS sequence"/>
</dbReference>
<reference evidence="1 2" key="1">
    <citation type="submission" date="2019-07" db="EMBL/GenBank/DDBJ databases">
        <title>Whole genome shotgun sequence of Deinococcus cellulosilyticus NBRC 106333.</title>
        <authorList>
            <person name="Hosoyama A."/>
            <person name="Uohara A."/>
            <person name="Ohji S."/>
            <person name="Ichikawa N."/>
        </authorList>
    </citation>
    <scope>NUCLEOTIDE SEQUENCE [LARGE SCALE GENOMIC DNA]</scope>
    <source>
        <strain evidence="1 2">NBRC 106333</strain>
    </source>
</reference>
<organism evidence="1 2">
    <name type="scientific">Deinococcus cellulosilyticus (strain DSM 18568 / NBRC 106333 / KACC 11606 / 5516J-15)</name>
    <dbReference type="NCBI Taxonomy" id="1223518"/>
    <lineage>
        <taxon>Bacteria</taxon>
        <taxon>Thermotogati</taxon>
        <taxon>Deinococcota</taxon>
        <taxon>Deinococci</taxon>
        <taxon>Deinococcales</taxon>
        <taxon>Deinococcaceae</taxon>
        <taxon>Deinococcus</taxon>
    </lineage>
</organism>
<dbReference type="RefSeq" id="WP_186815877.1">
    <property type="nucleotide sequence ID" value="NZ_BJXB01000004.1"/>
</dbReference>
<protein>
    <submittedName>
        <fullName evidence="1">Uncharacterized protein</fullName>
    </submittedName>
</protein>
<accession>A0A511MYI5</accession>
<comment type="caution">
    <text evidence="1">The sequence shown here is derived from an EMBL/GenBank/DDBJ whole genome shotgun (WGS) entry which is preliminary data.</text>
</comment>
<evidence type="ECO:0000313" key="2">
    <source>
        <dbReference type="Proteomes" id="UP000321306"/>
    </source>
</evidence>